<evidence type="ECO:0000313" key="2">
    <source>
        <dbReference type="Proteomes" id="UP001243364"/>
    </source>
</evidence>
<dbReference type="Proteomes" id="UP001243364">
    <property type="component" value="Unassembled WGS sequence"/>
</dbReference>
<keyword evidence="2" id="KW-1185">Reference proteome</keyword>
<proteinExistence type="predicted"/>
<protein>
    <submittedName>
        <fullName evidence="1">Uncharacterized protein</fullName>
    </submittedName>
</protein>
<name>A0ABU0Q972_STRAH</name>
<reference evidence="1 2" key="1">
    <citation type="submission" date="2023-07" db="EMBL/GenBank/DDBJ databases">
        <title>Comparative genomics of wheat-associated soil bacteria to identify genetic determinants of phenazine resistance.</title>
        <authorList>
            <person name="Mouncey N."/>
        </authorList>
    </citation>
    <scope>NUCLEOTIDE SEQUENCE [LARGE SCALE GENOMIC DNA]</scope>
    <source>
        <strain evidence="1 2">W4I19-2</strain>
    </source>
</reference>
<evidence type="ECO:0000313" key="1">
    <source>
        <dbReference type="EMBL" id="MDQ0687220.1"/>
    </source>
</evidence>
<sequence length="67" mass="7221">MVTTAVLAEIGAGHEASFLNYGHIEPMLVRRDGIVDFPRPPTYALPLGLDAHTVAGDQAVQHRLRTG</sequence>
<organism evidence="1 2">
    <name type="scientific">Streptomyces achromogenes</name>
    <dbReference type="NCBI Taxonomy" id="67255"/>
    <lineage>
        <taxon>Bacteria</taxon>
        <taxon>Bacillati</taxon>
        <taxon>Actinomycetota</taxon>
        <taxon>Actinomycetes</taxon>
        <taxon>Kitasatosporales</taxon>
        <taxon>Streptomycetaceae</taxon>
        <taxon>Streptomyces</taxon>
    </lineage>
</organism>
<comment type="caution">
    <text evidence="1">The sequence shown here is derived from an EMBL/GenBank/DDBJ whole genome shotgun (WGS) entry which is preliminary data.</text>
</comment>
<dbReference type="EMBL" id="JAUSYA010000001">
    <property type="protein sequence ID" value="MDQ0687220.1"/>
    <property type="molecule type" value="Genomic_DNA"/>
</dbReference>
<gene>
    <name evidence="1" type="ORF">QFZ56_006183</name>
</gene>
<accession>A0ABU0Q972</accession>
<dbReference type="RefSeq" id="WP_307047146.1">
    <property type="nucleotide sequence ID" value="NZ_JAUSYA010000001.1"/>
</dbReference>